<comment type="caution">
    <text evidence="3">The sequence shown here is derived from an EMBL/GenBank/DDBJ whole genome shotgun (WGS) entry which is preliminary data.</text>
</comment>
<name>A0ABD3RF66_9STRA</name>
<feature type="non-terminal residue" evidence="3">
    <location>
        <position position="1"/>
    </location>
</feature>
<feature type="region of interest" description="Disordered" evidence="1">
    <location>
        <begin position="184"/>
        <end position="250"/>
    </location>
</feature>
<dbReference type="SMART" id="SM00731">
    <property type="entry name" value="SprT"/>
    <property type="match status" value="1"/>
</dbReference>
<feature type="domain" description="SprT-like" evidence="2">
    <location>
        <begin position="373"/>
        <end position="534"/>
    </location>
</feature>
<evidence type="ECO:0000313" key="3">
    <source>
        <dbReference type="EMBL" id="KAL3811653.1"/>
    </source>
</evidence>
<feature type="region of interest" description="Disordered" evidence="1">
    <location>
        <begin position="283"/>
        <end position="358"/>
    </location>
</feature>
<reference evidence="3 4" key="1">
    <citation type="submission" date="2024-10" db="EMBL/GenBank/DDBJ databases">
        <title>Updated reference genomes for cyclostephanoid diatoms.</title>
        <authorList>
            <person name="Roberts W.R."/>
            <person name="Alverson A.J."/>
        </authorList>
    </citation>
    <scope>NUCLEOTIDE SEQUENCE [LARGE SCALE GENOMIC DNA]</scope>
    <source>
        <strain evidence="3 4">AJA228-03</strain>
    </source>
</reference>
<dbReference type="EMBL" id="JALLPB020000245">
    <property type="protein sequence ID" value="KAL3811653.1"/>
    <property type="molecule type" value="Genomic_DNA"/>
</dbReference>
<dbReference type="Proteomes" id="UP001530377">
    <property type="component" value="Unassembled WGS sequence"/>
</dbReference>
<proteinExistence type="predicted"/>
<keyword evidence="4" id="KW-1185">Reference proteome</keyword>
<evidence type="ECO:0000259" key="2">
    <source>
        <dbReference type="SMART" id="SM00731"/>
    </source>
</evidence>
<dbReference type="AlphaFoldDB" id="A0ABD3RF66"/>
<accession>A0ABD3RF66</accession>
<organism evidence="3 4">
    <name type="scientific">Cyclostephanos tholiformis</name>
    <dbReference type="NCBI Taxonomy" id="382380"/>
    <lineage>
        <taxon>Eukaryota</taxon>
        <taxon>Sar</taxon>
        <taxon>Stramenopiles</taxon>
        <taxon>Ochrophyta</taxon>
        <taxon>Bacillariophyta</taxon>
        <taxon>Coscinodiscophyceae</taxon>
        <taxon>Thalassiosirophycidae</taxon>
        <taxon>Stephanodiscales</taxon>
        <taxon>Stephanodiscaceae</taxon>
        <taxon>Cyclostephanos</taxon>
    </lineage>
</organism>
<evidence type="ECO:0000256" key="1">
    <source>
        <dbReference type="SAM" id="MobiDB-lite"/>
    </source>
</evidence>
<dbReference type="InterPro" id="IPR006640">
    <property type="entry name" value="SprT-like_domain"/>
</dbReference>
<feature type="compositionally biased region" description="Acidic residues" evidence="1">
    <location>
        <begin position="283"/>
        <end position="296"/>
    </location>
</feature>
<evidence type="ECO:0000313" key="4">
    <source>
        <dbReference type="Proteomes" id="UP001530377"/>
    </source>
</evidence>
<gene>
    <name evidence="3" type="ORF">ACHAXA_004385</name>
</gene>
<dbReference type="Pfam" id="PF10263">
    <property type="entry name" value="SprT-like"/>
    <property type="match status" value="1"/>
</dbReference>
<dbReference type="PANTHER" id="PTHR23099">
    <property type="entry name" value="TRANSCRIPTIONAL REGULATOR"/>
    <property type="match status" value="1"/>
</dbReference>
<feature type="compositionally biased region" description="Basic and acidic residues" evidence="1">
    <location>
        <begin position="115"/>
        <end position="127"/>
    </location>
</feature>
<dbReference type="PANTHER" id="PTHR23099:SF0">
    <property type="entry name" value="GERM CELL NUCLEAR ACIDIC PROTEIN"/>
    <property type="match status" value="1"/>
</dbReference>
<dbReference type="GO" id="GO:0006950">
    <property type="term" value="P:response to stress"/>
    <property type="evidence" value="ECO:0007669"/>
    <property type="project" value="UniProtKB-ARBA"/>
</dbReference>
<feature type="compositionally biased region" description="Polar residues" evidence="1">
    <location>
        <begin position="189"/>
        <end position="202"/>
    </location>
</feature>
<protein>
    <recommendedName>
        <fullName evidence="2">SprT-like domain-containing protein</fullName>
    </recommendedName>
</protein>
<sequence>SLIHLDQNGNNDDTAADLAQLEKRLERHLPKYGSLWRSMAGARMTKEMGAKWDSADGISGISAVDHSELKLSANSQKLIGSMPEGDKENAMPWVWQQQSAVVGINMIDNQDIAEKRASGDEDDENHRTLITNEGRGGESNLRTATDDSIVIVSRVPKMKRFVVESDDEDQGDIVSAADDVSIDEEEENMGNNSDSVPNTNSLKFDDIDFSSDEDSKQRNSFYNSSERSHHQLKSLQPKASGSEFIGSDDSESEKEWIELLSSDEEVEALQPPKRINRVVILSDDEEESESENDNDDDHSAFTISDDSNSSEESEDSTFRKSSGRRLPNKNLSGGQVPPRSISREQHVKGINKQPKSSSNYDARATLAFRKNRDTLTLHTFSEFNRQAFQGLLLNVKVIWSKKLNKTAGITRMRGKLGESNAHTRVATIELSTKVIDDEERLRSTLLHEMCHAAQWLVDGTHKPPHGTIFKKWAAISMRKIRDVKVTTTHDYQIAYKYAWACTASNCKAVIKRHSRSVDPDKHCCGRCQGKLIEIEVPRSRADNTEGVSHALKVARKTSVFALFVKEQTTDVRKRLAKEKSCKPKEISQALVMKECGRLWRIRKESLKVESSEPDCLESLAERLVENCSIK</sequence>
<feature type="region of interest" description="Disordered" evidence="1">
    <location>
        <begin position="115"/>
        <end position="141"/>
    </location>
</feature>